<reference evidence="2 3" key="1">
    <citation type="submission" date="2019-04" db="EMBL/GenBank/DDBJ databases">
        <title>Comparative genomics and transcriptomics to analyze fruiting body development in filamentous ascomycetes.</title>
        <authorList>
            <consortium name="DOE Joint Genome Institute"/>
            <person name="Lutkenhaus R."/>
            <person name="Traeger S."/>
            <person name="Breuer J."/>
            <person name="Kuo A."/>
            <person name="Lipzen A."/>
            <person name="Pangilinan J."/>
            <person name="Dilworth D."/>
            <person name="Sandor L."/>
            <person name="Poggeler S."/>
            <person name="Barry K."/>
            <person name="Grigoriev I.V."/>
            <person name="Nowrousian M."/>
        </authorList>
    </citation>
    <scope>NUCLEOTIDE SEQUENCE [LARGE SCALE GENOMIC DNA]</scope>
    <source>
        <strain evidence="2 3">CBS 389.68</strain>
    </source>
</reference>
<name>A0A4S2MU22_9PEZI</name>
<evidence type="ECO:0000313" key="2">
    <source>
        <dbReference type="EMBL" id="TGZ80011.1"/>
    </source>
</evidence>
<dbReference type="Proteomes" id="UP000298138">
    <property type="component" value="Unassembled WGS sequence"/>
</dbReference>
<keyword evidence="1" id="KW-1133">Transmembrane helix</keyword>
<evidence type="ECO:0000313" key="3">
    <source>
        <dbReference type="Proteomes" id="UP000298138"/>
    </source>
</evidence>
<keyword evidence="1" id="KW-0472">Membrane</keyword>
<dbReference type="InParanoid" id="A0A4S2MU22"/>
<dbReference type="EMBL" id="ML220127">
    <property type="protein sequence ID" value="TGZ80011.1"/>
    <property type="molecule type" value="Genomic_DNA"/>
</dbReference>
<organism evidence="2 3">
    <name type="scientific">Ascodesmis nigricans</name>
    <dbReference type="NCBI Taxonomy" id="341454"/>
    <lineage>
        <taxon>Eukaryota</taxon>
        <taxon>Fungi</taxon>
        <taxon>Dikarya</taxon>
        <taxon>Ascomycota</taxon>
        <taxon>Pezizomycotina</taxon>
        <taxon>Pezizomycetes</taxon>
        <taxon>Pezizales</taxon>
        <taxon>Ascodesmidaceae</taxon>
        <taxon>Ascodesmis</taxon>
    </lineage>
</organism>
<proteinExistence type="predicted"/>
<dbReference type="AlphaFoldDB" id="A0A4S2MU22"/>
<protein>
    <submittedName>
        <fullName evidence="2">Uncharacterized protein</fullName>
    </submittedName>
</protein>
<gene>
    <name evidence="2" type="ORF">EX30DRAFT_341860</name>
</gene>
<keyword evidence="3" id="KW-1185">Reference proteome</keyword>
<keyword evidence="1" id="KW-0812">Transmembrane</keyword>
<evidence type="ECO:0000256" key="1">
    <source>
        <dbReference type="SAM" id="Phobius"/>
    </source>
</evidence>
<accession>A0A4S2MU22</accession>
<feature type="transmembrane region" description="Helical" evidence="1">
    <location>
        <begin position="68"/>
        <end position="92"/>
    </location>
</feature>
<sequence>MNFLPPHPPQTPPSSIRSRVVSHRSVVSSSHRPRNCVDPTVSAPENMTSAGSCVSSWPLQPVLEIPSFTGMIFFLFLVDIIVRLMDVILFGAG</sequence>